<evidence type="ECO:0000313" key="1">
    <source>
        <dbReference type="EMBL" id="KAL1265282.1"/>
    </source>
</evidence>
<comment type="caution">
    <text evidence="1">The sequence shown here is derived from an EMBL/GenBank/DDBJ whole genome shotgun (WGS) entry which is preliminary data.</text>
</comment>
<reference evidence="1 2" key="1">
    <citation type="submission" date="2023-09" db="EMBL/GenBank/DDBJ databases">
        <authorList>
            <person name="Wang M."/>
        </authorList>
    </citation>
    <scope>NUCLEOTIDE SEQUENCE [LARGE SCALE GENOMIC DNA]</scope>
    <source>
        <strain evidence="1">GT-2023</strain>
        <tissue evidence="1">Liver</tissue>
    </source>
</reference>
<evidence type="ECO:0000313" key="2">
    <source>
        <dbReference type="Proteomes" id="UP001558613"/>
    </source>
</evidence>
<accession>A0ABR3MJN1</accession>
<dbReference type="EMBL" id="JAYMGO010000011">
    <property type="protein sequence ID" value="KAL1265282.1"/>
    <property type="molecule type" value="Genomic_DNA"/>
</dbReference>
<gene>
    <name evidence="1" type="ORF">QQF64_003309</name>
</gene>
<name>A0ABR3MJN1_9TELE</name>
<proteinExistence type="predicted"/>
<protein>
    <submittedName>
        <fullName evidence="1">Uncharacterized protein</fullName>
    </submittedName>
</protein>
<dbReference type="Proteomes" id="UP001558613">
    <property type="component" value="Unassembled WGS sequence"/>
</dbReference>
<keyword evidence="2" id="KW-1185">Reference proteome</keyword>
<organism evidence="1 2">
    <name type="scientific">Cirrhinus molitorella</name>
    <name type="common">mud carp</name>
    <dbReference type="NCBI Taxonomy" id="172907"/>
    <lineage>
        <taxon>Eukaryota</taxon>
        <taxon>Metazoa</taxon>
        <taxon>Chordata</taxon>
        <taxon>Craniata</taxon>
        <taxon>Vertebrata</taxon>
        <taxon>Euteleostomi</taxon>
        <taxon>Actinopterygii</taxon>
        <taxon>Neopterygii</taxon>
        <taxon>Teleostei</taxon>
        <taxon>Ostariophysi</taxon>
        <taxon>Cypriniformes</taxon>
        <taxon>Cyprinidae</taxon>
        <taxon>Labeoninae</taxon>
        <taxon>Labeonini</taxon>
        <taxon>Cirrhinus</taxon>
    </lineage>
</organism>
<sequence>MLLYSDPDLLQDERLKVANSAHQRRICRSSLTPSSSNASHPFLLPFVIRPQLLFIRPLVPLFSDESGDPVFIIRSSVSLGSRVEDAETFVFPEKPQKQQCCWETEDNKTFTHISHLN</sequence>